<dbReference type="EMBL" id="SMZQ01000005">
    <property type="protein sequence ID" value="TDL37441.1"/>
    <property type="molecule type" value="Genomic_DNA"/>
</dbReference>
<organism evidence="4 5">
    <name type="scientific">Arthrobacter nitrophenolicus</name>
    <dbReference type="NCBI Taxonomy" id="683150"/>
    <lineage>
        <taxon>Bacteria</taxon>
        <taxon>Bacillati</taxon>
        <taxon>Actinomycetota</taxon>
        <taxon>Actinomycetes</taxon>
        <taxon>Micrococcales</taxon>
        <taxon>Micrococcaceae</taxon>
        <taxon>Arthrobacter</taxon>
    </lineage>
</organism>
<evidence type="ECO:0000259" key="3">
    <source>
        <dbReference type="Pfam" id="PF00534"/>
    </source>
</evidence>
<accession>A0A4R5XZL4</accession>
<evidence type="ECO:0000313" key="4">
    <source>
        <dbReference type="EMBL" id="TDL37441.1"/>
    </source>
</evidence>
<dbReference type="SUPFAM" id="SSF53756">
    <property type="entry name" value="UDP-Glycosyltransferase/glycogen phosphorylase"/>
    <property type="match status" value="1"/>
</dbReference>
<feature type="domain" description="Glycosyl transferase family 1" evidence="3">
    <location>
        <begin position="184"/>
        <end position="303"/>
    </location>
</feature>
<evidence type="ECO:0000256" key="1">
    <source>
        <dbReference type="ARBA" id="ARBA00021292"/>
    </source>
</evidence>
<evidence type="ECO:0000256" key="2">
    <source>
        <dbReference type="ARBA" id="ARBA00022679"/>
    </source>
</evidence>
<proteinExistence type="predicted"/>
<dbReference type="InterPro" id="IPR050194">
    <property type="entry name" value="Glycosyltransferase_grp1"/>
</dbReference>
<protein>
    <recommendedName>
        <fullName evidence="1">D-inositol 3-phosphate glycosyltransferase</fullName>
    </recommendedName>
</protein>
<dbReference type="GO" id="GO:0016757">
    <property type="term" value="F:glycosyltransferase activity"/>
    <property type="evidence" value="ECO:0007669"/>
    <property type="project" value="InterPro"/>
</dbReference>
<dbReference type="PANTHER" id="PTHR45947:SF3">
    <property type="entry name" value="SULFOQUINOVOSYL TRANSFERASE SQD2"/>
    <property type="match status" value="1"/>
</dbReference>
<evidence type="ECO:0000313" key="5">
    <source>
        <dbReference type="Proteomes" id="UP000294621"/>
    </source>
</evidence>
<dbReference type="AlphaFoldDB" id="A0A4R5XZL4"/>
<dbReference type="OrthoDB" id="9801573at2"/>
<gene>
    <name evidence="4" type="ORF">E2R57_11770</name>
</gene>
<sequence length="359" mass="40038">MAEIFPDADLHCLWNDDLGRFGARPVHETWIANSRLRNSKALSLPFMPYTWRRLAARRSYDWMLVSSHLFAHHARFRNQVDVPKFVYVHTPARYIWVPQLDARGQSLPVRAVSHGFKALDVRRAREATEVAANSEFIRSRIADAWGRDAKVIYPPVEVERIQAEKDWKSKLRDQELATFESLPQDFILGASRFVAYKGLDKVIEVGSLLKLPVVLAGAGPQEGYLRALAEEADVPVFFVSRPSTELLYTLYQECALYVFPPIEDFGIMPVEAMAAGARVLANCVGGASESVIEGSTGALSPFLGASDTLQAATTALNGKRDASMSRALFFSRGRFDSEIRSWIVPNQEPATGFLESEVS</sequence>
<dbReference type="PANTHER" id="PTHR45947">
    <property type="entry name" value="SULFOQUINOVOSYL TRANSFERASE SQD2"/>
    <property type="match status" value="1"/>
</dbReference>
<keyword evidence="2 4" id="KW-0808">Transferase</keyword>
<comment type="caution">
    <text evidence="4">The sequence shown here is derived from an EMBL/GenBank/DDBJ whole genome shotgun (WGS) entry which is preliminary data.</text>
</comment>
<reference evidence="4 5" key="1">
    <citation type="submission" date="2019-03" db="EMBL/GenBank/DDBJ databases">
        <title>Genome Sequencing and Assembly of Various Microbes Isolated from Partially Reclaimed Soil and Acid Mine Drainage (AMD) Site.</title>
        <authorList>
            <person name="Steinbock B."/>
            <person name="Bechtold R."/>
            <person name="Sevigny J.L."/>
            <person name="Thomas D."/>
            <person name="Cuthill L.R."/>
            <person name="Aveiro Johannsen E.J."/>
            <person name="Thomas K."/>
            <person name="Ghosh A."/>
        </authorList>
    </citation>
    <scope>NUCLEOTIDE SEQUENCE [LARGE SCALE GENOMIC DNA]</scope>
    <source>
        <strain evidence="4 5">S-A1</strain>
    </source>
</reference>
<dbReference type="Gene3D" id="3.40.50.2000">
    <property type="entry name" value="Glycogen Phosphorylase B"/>
    <property type="match status" value="2"/>
</dbReference>
<dbReference type="InterPro" id="IPR001296">
    <property type="entry name" value="Glyco_trans_1"/>
</dbReference>
<name>A0A4R5XZL4_9MICC</name>
<dbReference type="Pfam" id="PF00534">
    <property type="entry name" value="Glycos_transf_1"/>
    <property type="match status" value="1"/>
</dbReference>
<dbReference type="Proteomes" id="UP000294621">
    <property type="component" value="Unassembled WGS sequence"/>
</dbReference>